<protein>
    <recommendedName>
        <fullName evidence="5">Oxygen sensor histidine kinase NreB</fullName>
        <ecNumber evidence="4">2.7.13.3</ecNumber>
    </recommendedName>
    <alternativeName>
        <fullName evidence="18">Nitrogen regulation protein B</fullName>
    </alternativeName>
</protein>
<dbReference type="SMART" id="SM00387">
    <property type="entry name" value="HATPase_c"/>
    <property type="match status" value="1"/>
</dbReference>
<dbReference type="InterPro" id="IPR011712">
    <property type="entry name" value="Sig_transdc_His_kin_sub3_dim/P"/>
</dbReference>
<keyword evidence="6" id="KW-0004">4Fe-4S</keyword>
<evidence type="ECO:0000256" key="3">
    <source>
        <dbReference type="ARBA" id="ARBA00004496"/>
    </source>
</evidence>
<proteinExistence type="predicted"/>
<keyword evidence="11" id="KW-0547">Nucleotide-binding</keyword>
<evidence type="ECO:0000256" key="2">
    <source>
        <dbReference type="ARBA" id="ARBA00001966"/>
    </source>
</evidence>
<comment type="caution">
    <text evidence="21">The sequence shown here is derived from an EMBL/GenBank/DDBJ whole genome shotgun (WGS) entry which is preliminary data.</text>
</comment>
<evidence type="ECO:0000256" key="5">
    <source>
        <dbReference type="ARBA" id="ARBA00017322"/>
    </source>
</evidence>
<evidence type="ECO:0000313" key="21">
    <source>
        <dbReference type="EMBL" id="HJE50792.1"/>
    </source>
</evidence>
<keyword evidence="14" id="KW-0408">Iron</keyword>
<evidence type="ECO:0000256" key="14">
    <source>
        <dbReference type="ARBA" id="ARBA00023004"/>
    </source>
</evidence>
<evidence type="ECO:0000256" key="6">
    <source>
        <dbReference type="ARBA" id="ARBA00022485"/>
    </source>
</evidence>
<dbReference type="Pfam" id="PF07730">
    <property type="entry name" value="HisKA_3"/>
    <property type="match status" value="1"/>
</dbReference>
<reference evidence="21" key="2">
    <citation type="submission" date="2021-09" db="EMBL/GenBank/DDBJ databases">
        <authorList>
            <person name="Gilroy R."/>
        </authorList>
    </citation>
    <scope>NUCLEOTIDE SEQUENCE</scope>
    <source>
        <strain evidence="21">ChiGjej3B3-7470</strain>
    </source>
</reference>
<evidence type="ECO:0000256" key="12">
    <source>
        <dbReference type="ARBA" id="ARBA00022777"/>
    </source>
</evidence>
<comment type="function">
    <text evidence="17">Member of the two-component regulatory system NreB/NreC involved in the control of dissimilatory nitrate/nitrite reduction in response to oxygen. NreB functions as a direct oxygen sensor histidine kinase which is autophosphorylated, in the absence of oxygen, probably at the conserved histidine residue, and transfers its phosphate group probably to a conserved aspartate residue of NreC. NreB/NreC activates the expression of the nitrate (narGHJI) and nitrite (nir) reductase operons, as well as the putative nitrate transporter gene narT.</text>
</comment>
<keyword evidence="19" id="KW-1133">Transmembrane helix</keyword>
<dbReference type="InterPro" id="IPR004358">
    <property type="entry name" value="Sig_transdc_His_kin-like_C"/>
</dbReference>
<dbReference type="InterPro" id="IPR036890">
    <property type="entry name" value="HATPase_C_sf"/>
</dbReference>
<dbReference type="PANTHER" id="PTHR24421">
    <property type="entry name" value="NITRATE/NITRITE SENSOR PROTEIN NARX-RELATED"/>
    <property type="match status" value="1"/>
</dbReference>
<evidence type="ECO:0000256" key="4">
    <source>
        <dbReference type="ARBA" id="ARBA00012438"/>
    </source>
</evidence>
<dbReference type="PROSITE" id="PS50109">
    <property type="entry name" value="HIS_KIN"/>
    <property type="match status" value="1"/>
</dbReference>
<evidence type="ECO:0000256" key="11">
    <source>
        <dbReference type="ARBA" id="ARBA00022741"/>
    </source>
</evidence>
<feature type="transmembrane region" description="Helical" evidence="19">
    <location>
        <begin position="141"/>
        <end position="164"/>
    </location>
</feature>
<dbReference type="PANTHER" id="PTHR24421:SF10">
    <property type="entry name" value="NITRATE_NITRITE SENSOR PROTEIN NARQ"/>
    <property type="match status" value="1"/>
</dbReference>
<dbReference type="Gene3D" id="1.20.5.1930">
    <property type="match status" value="1"/>
</dbReference>
<evidence type="ECO:0000256" key="13">
    <source>
        <dbReference type="ARBA" id="ARBA00022840"/>
    </source>
</evidence>
<dbReference type="InterPro" id="IPR003594">
    <property type="entry name" value="HATPase_dom"/>
</dbReference>
<dbReference type="CDD" id="cd16917">
    <property type="entry name" value="HATPase_UhpB-NarQ-NarX-like"/>
    <property type="match status" value="1"/>
</dbReference>
<dbReference type="SUPFAM" id="SSF55874">
    <property type="entry name" value="ATPase domain of HSP90 chaperone/DNA topoisomerase II/histidine kinase"/>
    <property type="match status" value="1"/>
</dbReference>
<dbReference type="EC" id="2.7.13.3" evidence="4"/>
<evidence type="ECO:0000256" key="15">
    <source>
        <dbReference type="ARBA" id="ARBA00023012"/>
    </source>
</evidence>
<accession>A0A921ELL6</accession>
<comment type="subcellular location">
    <subcellularLocation>
        <location evidence="3">Cytoplasm</location>
    </subcellularLocation>
</comment>
<feature type="transmembrane region" description="Helical" evidence="19">
    <location>
        <begin position="74"/>
        <end position="94"/>
    </location>
</feature>
<dbReference type="GO" id="GO:0016020">
    <property type="term" value="C:membrane"/>
    <property type="evidence" value="ECO:0007669"/>
    <property type="project" value="InterPro"/>
</dbReference>
<keyword evidence="9" id="KW-0808">Transferase</keyword>
<dbReference type="GO" id="GO:0005524">
    <property type="term" value="F:ATP binding"/>
    <property type="evidence" value="ECO:0007669"/>
    <property type="project" value="UniProtKB-KW"/>
</dbReference>
<feature type="domain" description="Histidine kinase" evidence="20">
    <location>
        <begin position="200"/>
        <end position="393"/>
    </location>
</feature>
<dbReference type="GO" id="GO:0051539">
    <property type="term" value="F:4 iron, 4 sulfur cluster binding"/>
    <property type="evidence" value="ECO:0007669"/>
    <property type="project" value="UniProtKB-KW"/>
</dbReference>
<keyword evidence="15" id="KW-0902">Two-component regulatory system</keyword>
<dbReference type="PIRSF" id="PIRSF037434">
    <property type="entry name" value="STHK_ChrS"/>
    <property type="match status" value="1"/>
</dbReference>
<organism evidence="21 22">
    <name type="scientific">Tessaracoccus flavescens</name>
    <dbReference type="NCBI Taxonomy" id="399497"/>
    <lineage>
        <taxon>Bacteria</taxon>
        <taxon>Bacillati</taxon>
        <taxon>Actinomycetota</taxon>
        <taxon>Actinomycetes</taxon>
        <taxon>Propionibacteriales</taxon>
        <taxon>Propionibacteriaceae</taxon>
        <taxon>Tessaracoccus</taxon>
    </lineage>
</organism>
<dbReference type="InterPro" id="IPR005467">
    <property type="entry name" value="His_kinase_dom"/>
</dbReference>
<keyword evidence="12 21" id="KW-0418">Kinase</keyword>
<keyword evidence="10" id="KW-0479">Metal-binding</keyword>
<dbReference type="GO" id="GO:0046872">
    <property type="term" value="F:metal ion binding"/>
    <property type="evidence" value="ECO:0007669"/>
    <property type="project" value="UniProtKB-KW"/>
</dbReference>
<feature type="transmembrane region" description="Helical" evidence="19">
    <location>
        <begin position="106"/>
        <end position="135"/>
    </location>
</feature>
<dbReference type="Proteomes" id="UP000712713">
    <property type="component" value="Unassembled WGS sequence"/>
</dbReference>
<evidence type="ECO:0000256" key="10">
    <source>
        <dbReference type="ARBA" id="ARBA00022723"/>
    </source>
</evidence>
<dbReference type="GO" id="GO:0000155">
    <property type="term" value="F:phosphorelay sensor kinase activity"/>
    <property type="evidence" value="ECO:0007669"/>
    <property type="project" value="InterPro"/>
</dbReference>
<feature type="transmembrane region" description="Helical" evidence="19">
    <location>
        <begin position="21"/>
        <end position="42"/>
    </location>
</feature>
<dbReference type="EMBL" id="DYZF01000052">
    <property type="protein sequence ID" value="HJE50792.1"/>
    <property type="molecule type" value="Genomic_DNA"/>
</dbReference>
<evidence type="ECO:0000313" key="22">
    <source>
        <dbReference type="Proteomes" id="UP000712713"/>
    </source>
</evidence>
<dbReference type="Gene3D" id="3.30.565.10">
    <property type="entry name" value="Histidine kinase-like ATPase, C-terminal domain"/>
    <property type="match status" value="1"/>
</dbReference>
<feature type="transmembrane region" description="Helical" evidence="19">
    <location>
        <begin position="49"/>
        <end position="68"/>
    </location>
</feature>
<sequence length="398" mass="41542">MTPIHSVQAGVPEAPAWSASWWLRLGQTVLLLGLLGVAVLLAAARGAHWAVYPISAVLVVTFIVGMLAADRLRAAGRAVWIGFLMVGAVVLMSLSPDFLWIAFPLWMAAGAVLPLIFALLLTAVTLAVIVTVLTMSGGETVGAVLGPLVGALVALGLSRGVLMFEHEATEHRRLLGEVLRAEEATASAQRQAGVLAERARLAQDIHDTLAQGFSSVVLLARIGQRNPEQAARLLDEIEATASSNLADARRVVYALAPKDSDGLAEPLRRIVDEAAAAMGAEATVTVDPDLPRLATSVEVALIRAAQGLVGNVRDHSGAGRFAVEVARAEDQVRLDVVDNGAGFDPGALRSPGPAGGYGLQGLRDRLIQLGGGLSIESEPGGGTAVSVHLPLRLSEEER</sequence>
<evidence type="ECO:0000259" key="20">
    <source>
        <dbReference type="PROSITE" id="PS50109"/>
    </source>
</evidence>
<evidence type="ECO:0000256" key="16">
    <source>
        <dbReference type="ARBA" id="ARBA00023014"/>
    </source>
</evidence>
<evidence type="ECO:0000256" key="17">
    <source>
        <dbReference type="ARBA" id="ARBA00024827"/>
    </source>
</evidence>
<dbReference type="GO" id="GO:0005737">
    <property type="term" value="C:cytoplasm"/>
    <property type="evidence" value="ECO:0007669"/>
    <property type="project" value="UniProtKB-SubCell"/>
</dbReference>
<reference evidence="21" key="1">
    <citation type="journal article" date="2021" name="PeerJ">
        <title>Extensive microbial diversity within the chicken gut microbiome revealed by metagenomics and culture.</title>
        <authorList>
            <person name="Gilroy R."/>
            <person name="Ravi A."/>
            <person name="Getino M."/>
            <person name="Pursley I."/>
            <person name="Horton D.L."/>
            <person name="Alikhan N.F."/>
            <person name="Baker D."/>
            <person name="Gharbi K."/>
            <person name="Hall N."/>
            <person name="Watson M."/>
            <person name="Adriaenssens E.M."/>
            <person name="Foster-Nyarko E."/>
            <person name="Jarju S."/>
            <person name="Secka A."/>
            <person name="Antonio M."/>
            <person name="Oren A."/>
            <person name="Chaudhuri R.R."/>
            <person name="La Ragione R."/>
            <person name="Hildebrand F."/>
            <person name="Pallen M.J."/>
        </authorList>
    </citation>
    <scope>NUCLEOTIDE SEQUENCE</scope>
    <source>
        <strain evidence="21">ChiGjej3B3-7470</strain>
    </source>
</reference>
<keyword evidence="19" id="KW-0472">Membrane</keyword>
<gene>
    <name evidence="21" type="ORF">K8V15_02225</name>
</gene>
<evidence type="ECO:0000256" key="18">
    <source>
        <dbReference type="ARBA" id="ARBA00030800"/>
    </source>
</evidence>
<name>A0A921ELL6_9ACTN</name>
<dbReference type="PRINTS" id="PR00344">
    <property type="entry name" value="BCTRLSENSOR"/>
</dbReference>
<dbReference type="InterPro" id="IPR050482">
    <property type="entry name" value="Sensor_HK_TwoCompSys"/>
</dbReference>
<evidence type="ECO:0000256" key="1">
    <source>
        <dbReference type="ARBA" id="ARBA00000085"/>
    </source>
</evidence>
<keyword evidence="19" id="KW-0812">Transmembrane</keyword>
<keyword evidence="8" id="KW-0597">Phosphoprotein</keyword>
<keyword evidence="13" id="KW-0067">ATP-binding</keyword>
<comment type="catalytic activity">
    <reaction evidence="1">
        <text>ATP + protein L-histidine = ADP + protein N-phospho-L-histidine.</text>
        <dbReference type="EC" id="2.7.13.3"/>
    </reaction>
</comment>
<comment type="cofactor">
    <cofactor evidence="2">
        <name>[4Fe-4S] cluster</name>
        <dbReference type="ChEBI" id="CHEBI:49883"/>
    </cofactor>
</comment>
<dbReference type="InterPro" id="IPR017205">
    <property type="entry name" value="Sig_transdc_His_kinase_ChrS"/>
</dbReference>
<keyword evidence="7" id="KW-0963">Cytoplasm</keyword>
<dbReference type="Pfam" id="PF02518">
    <property type="entry name" value="HATPase_c"/>
    <property type="match status" value="1"/>
</dbReference>
<evidence type="ECO:0000256" key="19">
    <source>
        <dbReference type="SAM" id="Phobius"/>
    </source>
</evidence>
<dbReference type="GO" id="GO:0046983">
    <property type="term" value="F:protein dimerization activity"/>
    <property type="evidence" value="ECO:0007669"/>
    <property type="project" value="InterPro"/>
</dbReference>
<evidence type="ECO:0000256" key="9">
    <source>
        <dbReference type="ARBA" id="ARBA00022679"/>
    </source>
</evidence>
<dbReference type="AlphaFoldDB" id="A0A921ELL6"/>
<evidence type="ECO:0000256" key="8">
    <source>
        <dbReference type="ARBA" id="ARBA00022553"/>
    </source>
</evidence>
<evidence type="ECO:0000256" key="7">
    <source>
        <dbReference type="ARBA" id="ARBA00022490"/>
    </source>
</evidence>
<keyword evidence="16" id="KW-0411">Iron-sulfur</keyword>